<keyword evidence="2 5" id="KW-0863">Zinc-finger</keyword>
<evidence type="ECO:0000256" key="1">
    <source>
        <dbReference type="ARBA" id="ARBA00022723"/>
    </source>
</evidence>
<comment type="caution">
    <text evidence="9">The sequence shown here is derived from an EMBL/GenBank/DDBJ whole genome shotgun (WGS) entry which is preliminary data.</text>
</comment>
<protein>
    <submittedName>
        <fullName evidence="9">8998_t:CDS:1</fullName>
    </submittedName>
</protein>
<dbReference type="GO" id="GO:0051301">
    <property type="term" value="P:cell division"/>
    <property type="evidence" value="ECO:0007669"/>
    <property type="project" value="TreeGrafter"/>
</dbReference>
<dbReference type="InterPro" id="IPR013083">
    <property type="entry name" value="Znf_RING/FYVE/PHD"/>
</dbReference>
<dbReference type="OrthoDB" id="1914839at2759"/>
<dbReference type="PROSITE" id="PS00518">
    <property type="entry name" value="ZF_RING_1"/>
    <property type="match status" value="1"/>
</dbReference>
<evidence type="ECO:0000256" key="6">
    <source>
        <dbReference type="PROSITE-ProRule" id="PRU00339"/>
    </source>
</evidence>
<dbReference type="PROSITE" id="PS50005">
    <property type="entry name" value="TPR"/>
    <property type="match status" value="1"/>
</dbReference>
<feature type="repeat" description="TPR" evidence="6">
    <location>
        <begin position="68"/>
        <end position="101"/>
    </location>
</feature>
<evidence type="ECO:0000259" key="8">
    <source>
        <dbReference type="PROSITE" id="PS50089"/>
    </source>
</evidence>
<feature type="region of interest" description="Disordered" evidence="7">
    <location>
        <begin position="1"/>
        <end position="28"/>
    </location>
</feature>
<feature type="domain" description="RING-type" evidence="8">
    <location>
        <begin position="383"/>
        <end position="423"/>
    </location>
</feature>
<name>A0A9N8VNX9_9GLOM</name>
<dbReference type="CDD" id="cd24142">
    <property type="entry name" value="ACL4-like"/>
    <property type="match status" value="1"/>
</dbReference>
<dbReference type="Proteomes" id="UP000789706">
    <property type="component" value="Unassembled WGS sequence"/>
</dbReference>
<dbReference type="SMART" id="SM00028">
    <property type="entry name" value="TPR"/>
    <property type="match status" value="4"/>
</dbReference>
<keyword evidence="3 6" id="KW-0802">TPR repeat</keyword>
<dbReference type="Pfam" id="PF14634">
    <property type="entry name" value="zf-RING_5"/>
    <property type="match status" value="1"/>
</dbReference>
<dbReference type="Gene3D" id="3.30.40.10">
    <property type="entry name" value="Zinc/RING finger domain, C3HC4 (zinc finger)"/>
    <property type="match status" value="1"/>
</dbReference>
<dbReference type="EMBL" id="CAJVPK010000152">
    <property type="protein sequence ID" value="CAG8461267.1"/>
    <property type="molecule type" value="Genomic_DNA"/>
</dbReference>
<dbReference type="PROSITE" id="PS50089">
    <property type="entry name" value="ZF_RING_2"/>
    <property type="match status" value="1"/>
</dbReference>
<gene>
    <name evidence="9" type="ORF">DEBURN_LOCUS2689</name>
</gene>
<keyword evidence="4" id="KW-0862">Zinc</keyword>
<dbReference type="GO" id="GO:0005680">
    <property type="term" value="C:anaphase-promoting complex"/>
    <property type="evidence" value="ECO:0007669"/>
    <property type="project" value="UniProtKB-ARBA"/>
</dbReference>
<keyword evidence="10" id="KW-1185">Reference proteome</keyword>
<dbReference type="SUPFAM" id="SSF57850">
    <property type="entry name" value="RING/U-box"/>
    <property type="match status" value="1"/>
</dbReference>
<dbReference type="InterPro" id="IPR001841">
    <property type="entry name" value="Znf_RING"/>
</dbReference>
<dbReference type="AlphaFoldDB" id="A0A9N8VNX9"/>
<evidence type="ECO:0000256" key="7">
    <source>
        <dbReference type="SAM" id="MobiDB-lite"/>
    </source>
</evidence>
<evidence type="ECO:0000256" key="4">
    <source>
        <dbReference type="ARBA" id="ARBA00022833"/>
    </source>
</evidence>
<keyword evidence="1" id="KW-0479">Metal-binding</keyword>
<evidence type="ECO:0000256" key="5">
    <source>
        <dbReference type="PROSITE-ProRule" id="PRU00175"/>
    </source>
</evidence>
<evidence type="ECO:0000313" key="9">
    <source>
        <dbReference type="EMBL" id="CAG8461267.1"/>
    </source>
</evidence>
<feature type="compositionally biased region" description="Low complexity" evidence="7">
    <location>
        <begin position="8"/>
        <end position="25"/>
    </location>
</feature>
<dbReference type="Gene3D" id="1.25.40.10">
    <property type="entry name" value="Tetratricopeptide repeat domain"/>
    <property type="match status" value="1"/>
</dbReference>
<dbReference type="GO" id="GO:0005737">
    <property type="term" value="C:cytoplasm"/>
    <property type="evidence" value="ECO:0007669"/>
    <property type="project" value="UniProtKB-ARBA"/>
</dbReference>
<dbReference type="PANTHER" id="PTHR12558:SF50">
    <property type="entry name" value="ASSEMBLY CHAPERONE OF RPL4-RELATED"/>
    <property type="match status" value="1"/>
</dbReference>
<dbReference type="PANTHER" id="PTHR12558">
    <property type="entry name" value="CELL DIVISION CYCLE 16,23,27"/>
    <property type="match status" value="1"/>
</dbReference>
<accession>A0A9N8VNX9</accession>
<evidence type="ECO:0000313" key="10">
    <source>
        <dbReference type="Proteomes" id="UP000789706"/>
    </source>
</evidence>
<dbReference type="InterPro" id="IPR019734">
    <property type="entry name" value="TPR_rpt"/>
</dbReference>
<dbReference type="InterPro" id="IPR017907">
    <property type="entry name" value="Znf_RING_CS"/>
</dbReference>
<dbReference type="SUPFAM" id="SSF48452">
    <property type="entry name" value="TPR-like"/>
    <property type="match status" value="1"/>
</dbReference>
<dbReference type="InterPro" id="IPR011990">
    <property type="entry name" value="TPR-like_helical_dom_sf"/>
</dbReference>
<proteinExistence type="predicted"/>
<dbReference type="Pfam" id="PF13181">
    <property type="entry name" value="TPR_8"/>
    <property type="match status" value="1"/>
</dbReference>
<organism evidence="9 10">
    <name type="scientific">Diversispora eburnea</name>
    <dbReference type="NCBI Taxonomy" id="1213867"/>
    <lineage>
        <taxon>Eukaryota</taxon>
        <taxon>Fungi</taxon>
        <taxon>Fungi incertae sedis</taxon>
        <taxon>Mucoromycota</taxon>
        <taxon>Glomeromycotina</taxon>
        <taxon>Glomeromycetes</taxon>
        <taxon>Diversisporales</taxon>
        <taxon>Diversisporaceae</taxon>
        <taxon>Diversispora</taxon>
    </lineage>
</organism>
<evidence type="ECO:0000256" key="3">
    <source>
        <dbReference type="ARBA" id="ARBA00022803"/>
    </source>
</evidence>
<evidence type="ECO:0000256" key="2">
    <source>
        <dbReference type="ARBA" id="ARBA00022771"/>
    </source>
</evidence>
<dbReference type="GO" id="GO:0008270">
    <property type="term" value="F:zinc ion binding"/>
    <property type="evidence" value="ECO:0007669"/>
    <property type="project" value="UniProtKB-KW"/>
</dbReference>
<reference evidence="9" key="1">
    <citation type="submission" date="2021-06" db="EMBL/GenBank/DDBJ databases">
        <authorList>
            <person name="Kallberg Y."/>
            <person name="Tangrot J."/>
            <person name="Rosling A."/>
        </authorList>
    </citation>
    <scope>NUCLEOTIDE SEQUENCE</scope>
    <source>
        <strain evidence="9">AZ414A</strain>
    </source>
</reference>
<sequence>MKTKKNGKITNNKNIKNTNDNINNDNNKKPSYTITDLLTKISSLIDTCDYELALKFANRALSMDENNVQVLEILGTIEIELGVFDEARENLSKAISINPNQGYSKYLYMGQLSSGLEAINYFQKLKCEEYLNQALEIDSNNSEVYQILASVRISQQRNDEAKSALLKSLDIWSHLEPALSVLEILQKENDQIVDLWYLYGWCYYCMSQAHLEDARDCLITCQKSFVLHDSCVINQKLRAGGVNIMEPYEAFDFSRINPATFHQSFINLPEIPVSPYYSPQNISNYSRDIVIIDDSDAEGDVTTYNNGNSLFPYNNSNLYTYNIQNRSPGGSIISISSGTQTSTDISPMRSNTSRFFSPNNREITSVTHQSRPSPSEEDQILICAECDEQLSEGLWALSCGHVICGSCAKKFKIKKRINCPSCKARTKPNNMIQLYV</sequence>